<protein>
    <recommendedName>
        <fullName evidence="1">NERD domain-containing protein</fullName>
    </recommendedName>
</protein>
<organism evidence="2 3">
    <name type="scientific">Cytobacillus eiseniae</name>
    <dbReference type="NCBI Taxonomy" id="762947"/>
    <lineage>
        <taxon>Bacteria</taxon>
        <taxon>Bacillati</taxon>
        <taxon>Bacillota</taxon>
        <taxon>Bacilli</taxon>
        <taxon>Bacillales</taxon>
        <taxon>Bacillaceae</taxon>
        <taxon>Cytobacillus</taxon>
    </lineage>
</organism>
<comment type="caution">
    <text evidence="2">The sequence shown here is derived from an EMBL/GenBank/DDBJ whole genome shotgun (WGS) entry which is preliminary data.</text>
</comment>
<keyword evidence="3" id="KW-1185">Reference proteome</keyword>
<dbReference type="RefSeq" id="WP_066394990.1">
    <property type="nucleotide sequence ID" value="NZ_JAGIKZ010000001.1"/>
</dbReference>
<dbReference type="Proteomes" id="UP001519293">
    <property type="component" value="Unassembled WGS sequence"/>
</dbReference>
<dbReference type="Pfam" id="PF08378">
    <property type="entry name" value="NERD"/>
    <property type="match status" value="1"/>
</dbReference>
<evidence type="ECO:0000259" key="1">
    <source>
        <dbReference type="PROSITE" id="PS50965"/>
    </source>
</evidence>
<feature type="domain" description="NERD" evidence="1">
    <location>
        <begin position="37"/>
        <end position="152"/>
    </location>
</feature>
<gene>
    <name evidence="2" type="ORF">J2Z40_000046</name>
</gene>
<reference evidence="2 3" key="1">
    <citation type="submission" date="2021-03" db="EMBL/GenBank/DDBJ databases">
        <title>Genomic Encyclopedia of Type Strains, Phase IV (KMG-IV): sequencing the most valuable type-strain genomes for metagenomic binning, comparative biology and taxonomic classification.</title>
        <authorList>
            <person name="Goeker M."/>
        </authorList>
    </citation>
    <scope>NUCLEOTIDE SEQUENCE [LARGE SCALE GENOMIC DNA]</scope>
    <source>
        <strain evidence="2 3">DSM 26675</strain>
    </source>
</reference>
<dbReference type="EMBL" id="JAGIKZ010000001">
    <property type="protein sequence ID" value="MBP2239493.1"/>
    <property type="molecule type" value="Genomic_DNA"/>
</dbReference>
<proteinExistence type="predicted"/>
<name>A0ABS4R9C9_9BACI</name>
<evidence type="ECO:0000313" key="2">
    <source>
        <dbReference type="EMBL" id="MBP2239493.1"/>
    </source>
</evidence>
<dbReference type="InterPro" id="IPR011528">
    <property type="entry name" value="NERD"/>
</dbReference>
<accession>A0ABS4R9C9</accession>
<dbReference type="PROSITE" id="PS50965">
    <property type="entry name" value="NERD"/>
    <property type="match status" value="1"/>
</dbReference>
<sequence length="303" mass="35515">MIYKPRLEPEELTFLNALKPRMTLSEIDRQQYYRLRKGYEGEMLFDQLTDKLQSECYIMNGLLLKVNNSTFQIDTLIIISGTIYLYEVKNYDGDYLYDTETDRIYKLPQTEYNNPLHQMNRTKSLLRQLLHTIGHKFPIESHVVFINPQFTLYQAPLNKHFIFPTQVTSHLRNLDAAMSSHNGTDRLLADKLVSLHIEKSPYTRLPSYKYEHLKTGVNCKFCHSFSIDVNGLSCICSNCGFKESVETAIVRTIKQIKLLNPNWKITTNEAIKWCGLINCRKRVSRILRKNFKIAGKYRGTYYE</sequence>
<evidence type="ECO:0000313" key="3">
    <source>
        <dbReference type="Proteomes" id="UP001519293"/>
    </source>
</evidence>